<dbReference type="PROSITE" id="PS50222">
    <property type="entry name" value="EF_HAND_2"/>
    <property type="match status" value="1"/>
</dbReference>
<organism evidence="10 11">
    <name type="scientific">Patella caerulea</name>
    <name type="common">Rayed Mediterranean limpet</name>
    <dbReference type="NCBI Taxonomy" id="87958"/>
    <lineage>
        <taxon>Eukaryota</taxon>
        <taxon>Metazoa</taxon>
        <taxon>Spiralia</taxon>
        <taxon>Lophotrochozoa</taxon>
        <taxon>Mollusca</taxon>
        <taxon>Gastropoda</taxon>
        <taxon>Patellogastropoda</taxon>
        <taxon>Patelloidea</taxon>
        <taxon>Patellidae</taxon>
        <taxon>Patella</taxon>
    </lineage>
</organism>
<comment type="similarity">
    <text evidence="1">Belongs to the peptidase C2 family.</text>
</comment>
<proteinExistence type="inferred from homology"/>
<protein>
    <recommendedName>
        <fullName evidence="12">Calpain-9</fullName>
    </recommendedName>
</protein>
<dbReference type="SMART" id="SM00720">
    <property type="entry name" value="calpain_III"/>
    <property type="match status" value="1"/>
</dbReference>
<dbReference type="InterPro" id="IPR002048">
    <property type="entry name" value="EF_hand_dom"/>
</dbReference>
<accession>A0AAN8P894</accession>
<dbReference type="GO" id="GO:0005509">
    <property type="term" value="F:calcium ion binding"/>
    <property type="evidence" value="ECO:0007669"/>
    <property type="project" value="InterPro"/>
</dbReference>
<dbReference type="GO" id="GO:0005737">
    <property type="term" value="C:cytoplasm"/>
    <property type="evidence" value="ECO:0007669"/>
    <property type="project" value="TreeGrafter"/>
</dbReference>
<evidence type="ECO:0000256" key="7">
    <source>
        <dbReference type="PROSITE-ProRule" id="PRU00239"/>
    </source>
</evidence>
<feature type="active site" evidence="6 7">
    <location>
        <position position="272"/>
    </location>
</feature>
<dbReference type="Proteomes" id="UP001347796">
    <property type="component" value="Unassembled WGS sequence"/>
</dbReference>
<evidence type="ECO:0000259" key="8">
    <source>
        <dbReference type="PROSITE" id="PS50203"/>
    </source>
</evidence>
<evidence type="ECO:0000256" key="6">
    <source>
        <dbReference type="PIRSR" id="PIRSR622684-1"/>
    </source>
</evidence>
<keyword evidence="3 7" id="KW-0378">Hydrolase</keyword>
<dbReference type="Gene3D" id="2.60.120.380">
    <property type="match status" value="1"/>
</dbReference>
<evidence type="ECO:0000256" key="2">
    <source>
        <dbReference type="ARBA" id="ARBA00022670"/>
    </source>
</evidence>
<dbReference type="PROSITE" id="PS00018">
    <property type="entry name" value="EF_HAND_1"/>
    <property type="match status" value="1"/>
</dbReference>
<dbReference type="InterPro" id="IPR011992">
    <property type="entry name" value="EF-hand-dom_pair"/>
</dbReference>
<evidence type="ECO:0000256" key="3">
    <source>
        <dbReference type="ARBA" id="ARBA00022801"/>
    </source>
</evidence>
<dbReference type="SMART" id="SM00230">
    <property type="entry name" value="CysPc"/>
    <property type="match status" value="1"/>
</dbReference>
<dbReference type="GO" id="GO:0006508">
    <property type="term" value="P:proteolysis"/>
    <property type="evidence" value="ECO:0007669"/>
    <property type="project" value="UniProtKB-KW"/>
</dbReference>
<dbReference type="AlphaFoldDB" id="A0AAN8P894"/>
<dbReference type="InterPro" id="IPR000169">
    <property type="entry name" value="Pept_cys_AS"/>
</dbReference>
<dbReference type="GO" id="GO:0004198">
    <property type="term" value="F:calcium-dependent cysteine-type endopeptidase activity"/>
    <property type="evidence" value="ECO:0007669"/>
    <property type="project" value="InterPro"/>
</dbReference>
<reference evidence="10 11" key="1">
    <citation type="submission" date="2024-01" db="EMBL/GenBank/DDBJ databases">
        <title>The genome of the rayed Mediterranean limpet Patella caerulea (Linnaeus, 1758).</title>
        <authorList>
            <person name="Anh-Thu Weber A."/>
            <person name="Halstead-Nussloch G."/>
        </authorList>
    </citation>
    <scope>NUCLEOTIDE SEQUENCE [LARGE SCALE GENOMIC DNA]</scope>
    <source>
        <strain evidence="10">AATW-2023a</strain>
        <tissue evidence="10">Whole specimen</tissue>
    </source>
</reference>
<sequence>MAHIRGYGTHQLNYATVRDHCLKTGSLFVDPGFPPEERSLYLNGQRDRQFGRVVWKRPREICSRPRFVVGNIDRHDLDQGYIGDCWFVAAAATLCTSHRNIFERVVPLDQTFDTEYTGVFRFNFWWYGDWKEVIVDDYLPTDGTKLIFCRNRESKDEFWSALLEKAYAKLRGGYSGLVGGKIQDGLVDFTGGISEVIDLSNKDKIPRKFFYLLYKSISMNSMVGASIHKHPNEKDPEIELTNGLYAGHAYSITAIKKVPLGRYSVSLIRLRNPWGKNEWTGRWSDRSEEIETLPPAVRNELRFKRANDGEFWMCYEDLINIFDEIQMCHLQPDALTKEIADDEGTTSWNVTIYHDAWKKGISAGGCGNPPNENLYWKNPQFFITLTDTDEKNPNAECTLIVSLTEKEYNNQSDICIGFAVYKLISPDMKPLDGERASRNSMRLTERSGQYEYNREVTRRFELTPGVYVIIPSTFHPHAEAKFLLRLFTEKRAESGVLDIDNPRPVSPNRPPVPHVITPTCDLITELFLQYSGKDKRLDYKEVRSFILAASSEEMGEEIKFSKEACRSLVACMARNRSGLLDINETRKMWREITVYKSLFKHFDNNNTGTVDGTELQNMFTKLGLQVDKILIQCILRRYGGRGSTLSLDAFIIVIFKLILMFELFQEHREKTKRGGLEDVAQFTRSEVKIIYYLYLFGY</sequence>
<keyword evidence="5" id="KW-0106">Calcium</keyword>
<evidence type="ECO:0000259" key="9">
    <source>
        <dbReference type="PROSITE" id="PS50222"/>
    </source>
</evidence>
<dbReference type="CDD" id="cd00044">
    <property type="entry name" value="CysPc"/>
    <property type="match status" value="1"/>
</dbReference>
<evidence type="ECO:0000256" key="1">
    <source>
        <dbReference type="ARBA" id="ARBA00007623"/>
    </source>
</evidence>
<dbReference type="PRINTS" id="PR00704">
    <property type="entry name" value="CALPAIN"/>
</dbReference>
<keyword evidence="11" id="KW-1185">Reference proteome</keyword>
<dbReference type="PROSITE" id="PS50203">
    <property type="entry name" value="CALPAIN_CAT"/>
    <property type="match status" value="1"/>
</dbReference>
<gene>
    <name evidence="10" type="ORF">SNE40_018513</name>
</gene>
<dbReference type="SUPFAM" id="SSF49758">
    <property type="entry name" value="Calpain large subunit, middle domain (domain III)"/>
    <property type="match status" value="1"/>
</dbReference>
<dbReference type="Gene3D" id="1.10.238.10">
    <property type="entry name" value="EF-hand"/>
    <property type="match status" value="1"/>
</dbReference>
<feature type="active site" evidence="6 7">
    <location>
        <position position="85"/>
    </location>
</feature>
<evidence type="ECO:0000313" key="10">
    <source>
        <dbReference type="EMBL" id="KAK6170023.1"/>
    </source>
</evidence>
<comment type="caution">
    <text evidence="10">The sequence shown here is derived from an EMBL/GenBank/DDBJ whole genome shotgun (WGS) entry which is preliminary data.</text>
</comment>
<dbReference type="InterPro" id="IPR001300">
    <property type="entry name" value="Peptidase_C2_calpain_cat"/>
</dbReference>
<dbReference type="Pfam" id="PF00648">
    <property type="entry name" value="Peptidase_C2"/>
    <property type="match status" value="1"/>
</dbReference>
<dbReference type="EMBL" id="JAZGQO010000014">
    <property type="protein sequence ID" value="KAK6170023.1"/>
    <property type="molecule type" value="Genomic_DNA"/>
</dbReference>
<dbReference type="InterPro" id="IPR022684">
    <property type="entry name" value="Calpain_cysteine_protease"/>
</dbReference>
<dbReference type="FunFam" id="3.90.70.10:FF:000001">
    <property type="entry name" value="Calpain-1 catalytic subunit"/>
    <property type="match status" value="1"/>
</dbReference>
<dbReference type="Pfam" id="PF13405">
    <property type="entry name" value="EF-hand_6"/>
    <property type="match status" value="1"/>
</dbReference>
<dbReference type="SUPFAM" id="SSF47473">
    <property type="entry name" value="EF-hand"/>
    <property type="match status" value="1"/>
</dbReference>
<dbReference type="InterPro" id="IPR022683">
    <property type="entry name" value="Calpain_III"/>
</dbReference>
<feature type="domain" description="EF-hand" evidence="9">
    <location>
        <begin position="590"/>
        <end position="625"/>
    </location>
</feature>
<dbReference type="InterPro" id="IPR038765">
    <property type="entry name" value="Papain-like_cys_pep_sf"/>
</dbReference>
<dbReference type="SUPFAM" id="SSF54001">
    <property type="entry name" value="Cysteine proteinases"/>
    <property type="match status" value="1"/>
</dbReference>
<feature type="active site" evidence="6 7">
    <location>
        <position position="248"/>
    </location>
</feature>
<keyword evidence="2 7" id="KW-0645">Protease</keyword>
<dbReference type="CDD" id="cd00214">
    <property type="entry name" value="Calpain_III"/>
    <property type="match status" value="1"/>
</dbReference>
<dbReference type="PANTHER" id="PTHR10183:SF433">
    <property type="entry name" value="CALPAIN-A-RELATED"/>
    <property type="match status" value="1"/>
</dbReference>
<evidence type="ECO:0000313" key="11">
    <source>
        <dbReference type="Proteomes" id="UP001347796"/>
    </source>
</evidence>
<dbReference type="PROSITE" id="PS00139">
    <property type="entry name" value="THIOL_PROTEASE_CYS"/>
    <property type="match status" value="1"/>
</dbReference>
<feature type="domain" description="Calpain catalytic" evidence="8">
    <location>
        <begin position="27"/>
        <end position="331"/>
    </location>
</feature>
<evidence type="ECO:0008006" key="12">
    <source>
        <dbReference type="Google" id="ProtNLM"/>
    </source>
</evidence>
<dbReference type="Gene3D" id="3.90.70.10">
    <property type="entry name" value="Cysteine proteinases"/>
    <property type="match status" value="1"/>
</dbReference>
<dbReference type="InterPro" id="IPR033883">
    <property type="entry name" value="C2_III"/>
</dbReference>
<dbReference type="InterPro" id="IPR018247">
    <property type="entry name" value="EF_Hand_1_Ca_BS"/>
</dbReference>
<dbReference type="Pfam" id="PF01067">
    <property type="entry name" value="Calpain_III"/>
    <property type="match status" value="1"/>
</dbReference>
<evidence type="ECO:0000256" key="5">
    <source>
        <dbReference type="ARBA" id="ARBA00022837"/>
    </source>
</evidence>
<dbReference type="PANTHER" id="PTHR10183">
    <property type="entry name" value="CALPAIN"/>
    <property type="match status" value="1"/>
</dbReference>
<dbReference type="InterPro" id="IPR036213">
    <property type="entry name" value="Calpain_III_sf"/>
</dbReference>
<evidence type="ECO:0000256" key="4">
    <source>
        <dbReference type="ARBA" id="ARBA00022807"/>
    </source>
</evidence>
<keyword evidence="4 7" id="KW-0788">Thiol protease</keyword>
<dbReference type="InterPro" id="IPR022682">
    <property type="entry name" value="Calpain_domain_III"/>
</dbReference>
<name>A0AAN8P894_PATCE</name>